<evidence type="ECO:0000313" key="6">
    <source>
        <dbReference type="EMBL" id="NDV88007.1"/>
    </source>
</evidence>
<protein>
    <recommendedName>
        <fullName evidence="1">diguanylate cyclase</fullName>
        <ecNumber evidence="1">2.7.7.65</ecNumber>
    </recommendedName>
</protein>
<dbReference type="FunFam" id="3.30.70.270:FF:000001">
    <property type="entry name" value="Diguanylate cyclase domain protein"/>
    <property type="match status" value="1"/>
</dbReference>
<dbReference type="SUPFAM" id="SSF55785">
    <property type="entry name" value="PYP-like sensor domain (PAS domain)"/>
    <property type="match status" value="1"/>
</dbReference>
<reference evidence="6 7" key="1">
    <citation type="submission" date="2020-01" db="EMBL/GenBank/DDBJ databases">
        <title>Genomes of bacteria type strains.</title>
        <authorList>
            <person name="Chen J."/>
            <person name="Zhu S."/>
            <person name="Chen J."/>
        </authorList>
    </citation>
    <scope>NUCLEOTIDE SEQUENCE [LARGE SCALE GENOMIC DNA]</scope>
    <source>
        <strain evidence="6 7">KCTC 52919</strain>
    </source>
</reference>
<evidence type="ECO:0000259" key="5">
    <source>
        <dbReference type="PROSITE" id="PS50887"/>
    </source>
</evidence>
<dbReference type="CDD" id="cd00130">
    <property type="entry name" value="PAS"/>
    <property type="match status" value="1"/>
</dbReference>
<evidence type="ECO:0000259" key="3">
    <source>
        <dbReference type="PROSITE" id="PS50112"/>
    </source>
</evidence>
<dbReference type="GO" id="GO:0043709">
    <property type="term" value="P:cell adhesion involved in single-species biofilm formation"/>
    <property type="evidence" value="ECO:0007669"/>
    <property type="project" value="TreeGrafter"/>
</dbReference>
<evidence type="ECO:0000313" key="7">
    <source>
        <dbReference type="Proteomes" id="UP000476332"/>
    </source>
</evidence>
<feature type="domain" description="PAS" evidence="3">
    <location>
        <begin position="6"/>
        <end position="50"/>
    </location>
</feature>
<dbReference type="PROSITE" id="PS50113">
    <property type="entry name" value="PAC"/>
    <property type="match status" value="1"/>
</dbReference>
<dbReference type="InterPro" id="IPR035965">
    <property type="entry name" value="PAS-like_dom_sf"/>
</dbReference>
<dbReference type="Gene3D" id="3.30.450.20">
    <property type="entry name" value="PAS domain"/>
    <property type="match status" value="1"/>
</dbReference>
<accession>A0A6L9MJK9</accession>
<dbReference type="NCBIfam" id="TIGR00229">
    <property type="entry name" value="sensory_box"/>
    <property type="match status" value="1"/>
</dbReference>
<keyword evidence="7" id="KW-1185">Reference proteome</keyword>
<dbReference type="InterPro" id="IPR000014">
    <property type="entry name" value="PAS"/>
</dbReference>
<evidence type="ECO:0000256" key="1">
    <source>
        <dbReference type="ARBA" id="ARBA00012528"/>
    </source>
</evidence>
<feature type="domain" description="GGDEF" evidence="5">
    <location>
        <begin position="180"/>
        <end position="316"/>
    </location>
</feature>
<dbReference type="GO" id="GO:0005886">
    <property type="term" value="C:plasma membrane"/>
    <property type="evidence" value="ECO:0007669"/>
    <property type="project" value="TreeGrafter"/>
</dbReference>
<organism evidence="6 7">
    <name type="scientific">Aurantimonas aggregata</name>
    <dbReference type="NCBI Taxonomy" id="2047720"/>
    <lineage>
        <taxon>Bacteria</taxon>
        <taxon>Pseudomonadati</taxon>
        <taxon>Pseudomonadota</taxon>
        <taxon>Alphaproteobacteria</taxon>
        <taxon>Hyphomicrobiales</taxon>
        <taxon>Aurantimonadaceae</taxon>
        <taxon>Aurantimonas</taxon>
    </lineage>
</organism>
<name>A0A6L9MJK9_9HYPH</name>
<comment type="catalytic activity">
    <reaction evidence="2">
        <text>2 GTP = 3',3'-c-di-GMP + 2 diphosphate</text>
        <dbReference type="Rhea" id="RHEA:24898"/>
        <dbReference type="ChEBI" id="CHEBI:33019"/>
        <dbReference type="ChEBI" id="CHEBI:37565"/>
        <dbReference type="ChEBI" id="CHEBI:58805"/>
        <dbReference type="EC" id="2.7.7.65"/>
    </reaction>
</comment>
<dbReference type="RefSeq" id="WP_163044839.1">
    <property type="nucleotide sequence ID" value="NZ_JAAAMJ010000012.1"/>
</dbReference>
<evidence type="ECO:0000259" key="4">
    <source>
        <dbReference type="PROSITE" id="PS50113"/>
    </source>
</evidence>
<dbReference type="SUPFAM" id="SSF55073">
    <property type="entry name" value="Nucleotide cyclase"/>
    <property type="match status" value="1"/>
</dbReference>
<dbReference type="PROSITE" id="PS50887">
    <property type="entry name" value="GGDEF"/>
    <property type="match status" value="1"/>
</dbReference>
<dbReference type="InterPro" id="IPR013656">
    <property type="entry name" value="PAS_4"/>
</dbReference>
<dbReference type="SMART" id="SM00091">
    <property type="entry name" value="PAS"/>
    <property type="match status" value="1"/>
</dbReference>
<comment type="caution">
    <text evidence="6">The sequence shown here is derived from an EMBL/GenBank/DDBJ whole genome shotgun (WGS) entry which is preliminary data.</text>
</comment>
<proteinExistence type="predicted"/>
<feature type="domain" description="PAC" evidence="4">
    <location>
        <begin position="95"/>
        <end position="148"/>
    </location>
</feature>
<dbReference type="CDD" id="cd01949">
    <property type="entry name" value="GGDEF"/>
    <property type="match status" value="1"/>
</dbReference>
<dbReference type="EC" id="2.7.7.65" evidence="1"/>
<dbReference type="SMART" id="SM00267">
    <property type="entry name" value="GGDEF"/>
    <property type="match status" value="1"/>
</dbReference>
<dbReference type="Pfam" id="PF08448">
    <property type="entry name" value="PAS_4"/>
    <property type="match status" value="1"/>
</dbReference>
<dbReference type="InterPro" id="IPR000160">
    <property type="entry name" value="GGDEF_dom"/>
</dbReference>
<dbReference type="Proteomes" id="UP000476332">
    <property type="component" value="Unassembled WGS sequence"/>
</dbReference>
<dbReference type="Pfam" id="PF00990">
    <property type="entry name" value="GGDEF"/>
    <property type="match status" value="1"/>
</dbReference>
<dbReference type="GO" id="GO:0052621">
    <property type="term" value="F:diguanylate cyclase activity"/>
    <property type="evidence" value="ECO:0007669"/>
    <property type="project" value="UniProtKB-EC"/>
</dbReference>
<dbReference type="PROSITE" id="PS50112">
    <property type="entry name" value="PAS"/>
    <property type="match status" value="1"/>
</dbReference>
<dbReference type="EMBL" id="JAAAMJ010000012">
    <property type="protein sequence ID" value="NDV88007.1"/>
    <property type="molecule type" value="Genomic_DNA"/>
</dbReference>
<dbReference type="InterPro" id="IPR029787">
    <property type="entry name" value="Nucleotide_cyclase"/>
</dbReference>
<dbReference type="Gene3D" id="3.30.70.270">
    <property type="match status" value="1"/>
</dbReference>
<dbReference type="PANTHER" id="PTHR45138:SF9">
    <property type="entry name" value="DIGUANYLATE CYCLASE DGCM-RELATED"/>
    <property type="match status" value="1"/>
</dbReference>
<sequence>MREAKSHTFAVQLMEHLVVPTFVLDAAGRVIIWNRACERMTGVASSAVLGTRHHWTGFYQQQRRCLADLVLEGAPSRVAEFYEIDRSLDCQTGALSAENWCVFPSGGGRRYLAIDAGPICADDGTLIAVVETLRDITAQKEAQLALELLASLDGLTGIANRRAFDERVESEWALSALSGQPLSLLMIDIDHFKIYNDRLGHQCGDDCLKRIARIIGGETRSEIDLVARYGGEEFAVVLPHAGIDAALSVAHRILEATDRAAIPHPDASPHYRVTISIGAASRDLAMNTPADLIAAADASLYAAKQRGRNLIVAQCRAAA</sequence>
<dbReference type="GO" id="GO:1902201">
    <property type="term" value="P:negative regulation of bacterial-type flagellum-dependent cell motility"/>
    <property type="evidence" value="ECO:0007669"/>
    <property type="project" value="TreeGrafter"/>
</dbReference>
<gene>
    <name evidence="6" type="ORF">GTW51_14985</name>
</gene>
<dbReference type="AlphaFoldDB" id="A0A6L9MJK9"/>
<dbReference type="InterPro" id="IPR050469">
    <property type="entry name" value="Diguanylate_Cyclase"/>
</dbReference>
<dbReference type="InterPro" id="IPR000700">
    <property type="entry name" value="PAS-assoc_C"/>
</dbReference>
<dbReference type="NCBIfam" id="TIGR00254">
    <property type="entry name" value="GGDEF"/>
    <property type="match status" value="1"/>
</dbReference>
<dbReference type="InterPro" id="IPR043128">
    <property type="entry name" value="Rev_trsase/Diguanyl_cyclase"/>
</dbReference>
<evidence type="ECO:0000256" key="2">
    <source>
        <dbReference type="ARBA" id="ARBA00034247"/>
    </source>
</evidence>
<dbReference type="PANTHER" id="PTHR45138">
    <property type="entry name" value="REGULATORY COMPONENTS OF SENSORY TRANSDUCTION SYSTEM"/>
    <property type="match status" value="1"/>
</dbReference>